<reference evidence="1" key="1">
    <citation type="submission" date="2014-03" db="EMBL/GenBank/DDBJ databases">
        <title>Draft genome sequencing of Oceanobacillus picturae strain S1 isolated from human gut.</title>
        <authorList>
            <person name="Croce O."/>
            <person name="Lagier J.C."/>
            <person name="Raoult D."/>
        </authorList>
    </citation>
    <scope>NUCLEOTIDE SEQUENCE [LARGE SCALE GENOMIC DNA]</scope>
    <source>
        <strain evidence="1">S1</strain>
    </source>
</reference>
<dbReference type="RefSeq" id="WP_036577294.1">
    <property type="nucleotide sequence ID" value="NZ_CABLBW010000002.1"/>
</dbReference>
<keyword evidence="2" id="KW-1185">Reference proteome</keyword>
<proteinExistence type="predicted"/>
<dbReference type="EMBL" id="CCAX010000002">
    <property type="protein sequence ID" value="CDO04272.1"/>
    <property type="molecule type" value="Genomic_DNA"/>
</dbReference>
<gene>
    <name evidence="1" type="ORF">BN988_02826</name>
</gene>
<evidence type="ECO:0000313" key="1">
    <source>
        <dbReference type="EMBL" id="CDO04272.1"/>
    </source>
</evidence>
<protein>
    <submittedName>
        <fullName evidence="1">Uncharacterized protein</fullName>
    </submittedName>
</protein>
<dbReference type="AlphaFoldDB" id="W9AMY7"/>
<evidence type="ECO:0000313" key="2">
    <source>
        <dbReference type="Proteomes" id="UP000028863"/>
    </source>
</evidence>
<name>W9AMY7_9BACI</name>
<sequence length="209" mass="24977">MSDDNNLAPNDVTFNQYKGWFEKYRRNNDTREINFQNEVIKRFIRGICTDLDVESCDTKLTTTRHDYLQYCGTYISNGKEKPSTPDLVITKEWNWFNREYNLDYRAVVEVKSPFGKGSIYSKGYINYSSDLKCELKRHLSAKVNEKVILTDVLKWEFYIRSEDGIDLKPIRTIELYDLTDGRGHWEWKKDEQVMEELKEFLKEFLNFNI</sequence>
<reference evidence="1" key="2">
    <citation type="submission" date="2014-03" db="EMBL/GenBank/DDBJ databases">
        <authorList>
            <person name="Urmite Genomes"/>
        </authorList>
    </citation>
    <scope>NUCLEOTIDE SEQUENCE</scope>
    <source>
        <strain evidence="1">S1</strain>
    </source>
</reference>
<comment type="caution">
    <text evidence="1">The sequence shown here is derived from an EMBL/GenBank/DDBJ whole genome shotgun (WGS) entry which is preliminary data.</text>
</comment>
<dbReference type="Proteomes" id="UP000028863">
    <property type="component" value="Unassembled WGS sequence"/>
</dbReference>
<accession>W9AMY7</accession>
<organism evidence="1 2">
    <name type="scientific">Oceanobacillus picturae</name>
    <dbReference type="NCBI Taxonomy" id="171693"/>
    <lineage>
        <taxon>Bacteria</taxon>
        <taxon>Bacillati</taxon>
        <taxon>Bacillota</taxon>
        <taxon>Bacilli</taxon>
        <taxon>Bacillales</taxon>
        <taxon>Bacillaceae</taxon>
        <taxon>Oceanobacillus</taxon>
    </lineage>
</organism>
<dbReference type="STRING" id="171693.BN988_02826"/>